<organism evidence="3">
    <name type="scientific">Chromera velia CCMP2878</name>
    <dbReference type="NCBI Taxonomy" id="1169474"/>
    <lineage>
        <taxon>Eukaryota</taxon>
        <taxon>Sar</taxon>
        <taxon>Alveolata</taxon>
        <taxon>Colpodellida</taxon>
        <taxon>Chromeraceae</taxon>
        <taxon>Chromera</taxon>
    </lineage>
</organism>
<dbReference type="SUPFAM" id="SSF53448">
    <property type="entry name" value="Nucleotide-diphospho-sugar transferases"/>
    <property type="match status" value="1"/>
</dbReference>
<dbReference type="PANTHER" id="PTHR32385">
    <property type="entry name" value="MANNOSYL PHOSPHORYLINOSITOL CERAMIDE SYNTHASE"/>
    <property type="match status" value="1"/>
</dbReference>
<dbReference type="GO" id="GO:0016020">
    <property type="term" value="C:membrane"/>
    <property type="evidence" value="ECO:0007669"/>
    <property type="project" value="GOC"/>
</dbReference>
<feature type="transmembrane region" description="Helical" evidence="2">
    <location>
        <begin position="21"/>
        <end position="39"/>
    </location>
</feature>
<keyword evidence="1" id="KW-0808">Transferase</keyword>
<evidence type="ECO:0000256" key="1">
    <source>
        <dbReference type="ARBA" id="ARBA00022679"/>
    </source>
</evidence>
<dbReference type="VEuPathDB" id="CryptoDB:Cvel_6022"/>
<evidence type="ECO:0000313" key="3">
    <source>
        <dbReference type="EMBL" id="CEM40678.1"/>
    </source>
</evidence>
<keyword evidence="2" id="KW-0472">Membrane</keyword>
<dbReference type="InterPro" id="IPR051706">
    <property type="entry name" value="Glycosyltransferase_domain"/>
</dbReference>
<reference evidence="3" key="1">
    <citation type="submission" date="2014-11" db="EMBL/GenBank/DDBJ databases">
        <authorList>
            <person name="Otto D Thomas"/>
            <person name="Naeem Raeece"/>
        </authorList>
    </citation>
    <scope>NUCLEOTIDE SEQUENCE</scope>
</reference>
<evidence type="ECO:0000256" key="2">
    <source>
        <dbReference type="SAM" id="Phobius"/>
    </source>
</evidence>
<sequence length="315" mass="35734">MGTEERKHSRWQLPKRTQRNALICLVLALGTLVLLLQSLDLPRGTQQPSAAYAHLTHARILYSYGLFSNSSSQQSPAELLATMPSDALWVVRHNTRVSSLPSEVVGREGALQDLHLVEEEVPGVTEMFHDLGKKRRVAQSDVARIANVWARGGLYLDVDVVLRAPPPLTAGRVDAFVEHVVDASRLLKEPYVPFAERHPTRVCNYAFAGPARHPFFLRVLRETLKRWEFLRSKEHWTDEDVMAVTGPDVFTNAVHEFEPQEEVMIHSKESTDAVLKHLHYGSWREGLGGRGQWRIFEQMISFFGLRDILVSTNLM</sequence>
<dbReference type="GO" id="GO:0000030">
    <property type="term" value="F:mannosyltransferase activity"/>
    <property type="evidence" value="ECO:0007669"/>
    <property type="project" value="TreeGrafter"/>
</dbReference>
<dbReference type="GO" id="GO:0051999">
    <property type="term" value="P:mannosyl-inositol phosphorylceramide biosynthetic process"/>
    <property type="evidence" value="ECO:0007669"/>
    <property type="project" value="TreeGrafter"/>
</dbReference>
<accession>A0A0G4H9P2</accession>
<keyword evidence="2" id="KW-1133">Transmembrane helix</keyword>
<dbReference type="Gene3D" id="3.90.550.20">
    <property type="match status" value="1"/>
</dbReference>
<dbReference type="Pfam" id="PF04488">
    <property type="entry name" value="Gly_transf_sug"/>
    <property type="match status" value="1"/>
</dbReference>
<name>A0A0G4H9P2_9ALVE</name>
<gene>
    <name evidence="3" type="ORF">Cvel_6022</name>
</gene>
<dbReference type="AlphaFoldDB" id="A0A0G4H9P2"/>
<dbReference type="EMBL" id="CDMZ01002083">
    <property type="protein sequence ID" value="CEM40678.1"/>
    <property type="molecule type" value="Genomic_DNA"/>
</dbReference>
<protein>
    <recommendedName>
        <fullName evidence="4">Alpha 1,4-glycosyltransferase domain-containing protein</fullName>
    </recommendedName>
</protein>
<dbReference type="InterPro" id="IPR007577">
    <property type="entry name" value="GlycoTrfase_DXD_sugar-bd_CS"/>
</dbReference>
<dbReference type="InterPro" id="IPR029044">
    <property type="entry name" value="Nucleotide-diphossugar_trans"/>
</dbReference>
<dbReference type="PhylomeDB" id="A0A0G4H9P2"/>
<proteinExistence type="predicted"/>
<evidence type="ECO:0008006" key="4">
    <source>
        <dbReference type="Google" id="ProtNLM"/>
    </source>
</evidence>
<keyword evidence="2" id="KW-0812">Transmembrane</keyword>
<dbReference type="PANTHER" id="PTHR32385:SF23">
    <property type="entry name" value="NUCLEOTIDE-DIPHOSPHO-SUGAR TRANSFERASE"/>
    <property type="match status" value="1"/>
</dbReference>